<evidence type="ECO:0000313" key="3">
    <source>
        <dbReference type="Proteomes" id="UP000605427"/>
    </source>
</evidence>
<evidence type="ECO:0000313" key="2">
    <source>
        <dbReference type="EMBL" id="GGH82075.1"/>
    </source>
</evidence>
<keyword evidence="3" id="KW-1185">Reference proteome</keyword>
<protein>
    <recommendedName>
        <fullName evidence="4">Class IIb bacteriocin, lactobin A/cerein 7B family</fullName>
    </recommendedName>
</protein>
<feature type="transmembrane region" description="Helical" evidence="1">
    <location>
        <begin position="22"/>
        <end position="40"/>
    </location>
</feature>
<dbReference type="EMBL" id="BMDD01000004">
    <property type="protein sequence ID" value="GGH82075.1"/>
    <property type="molecule type" value="Genomic_DNA"/>
</dbReference>
<keyword evidence="1" id="KW-1133">Transmembrane helix</keyword>
<accession>A0ABQ1ZXT7</accession>
<keyword evidence="1" id="KW-0812">Transmembrane</keyword>
<dbReference type="Proteomes" id="UP000605427">
    <property type="component" value="Unassembled WGS sequence"/>
</dbReference>
<evidence type="ECO:0000256" key="1">
    <source>
        <dbReference type="SAM" id="Phobius"/>
    </source>
</evidence>
<dbReference type="NCBIfam" id="NF041808">
    <property type="entry name" value="daptide_123"/>
    <property type="match status" value="1"/>
</dbReference>
<evidence type="ECO:0008006" key="4">
    <source>
        <dbReference type="Google" id="ProtNLM"/>
    </source>
</evidence>
<comment type="caution">
    <text evidence="2">The sequence shown here is derived from an EMBL/GenBank/DDBJ whole genome shotgun (WGS) entry which is preliminary data.</text>
</comment>
<sequence length="41" mass="4117">MENMLNVQLEELEEVAAPGDGAFVGGVIVGVIVGGGLIAFT</sequence>
<dbReference type="RefSeq" id="WP_268239472.1">
    <property type="nucleotide sequence ID" value="NZ_BMDD01000004.1"/>
</dbReference>
<gene>
    <name evidence="2" type="ORF">GCM10007362_32840</name>
</gene>
<organism evidence="2 3">
    <name type="scientific">Saccharibacillus endophyticus</name>
    <dbReference type="NCBI Taxonomy" id="2060666"/>
    <lineage>
        <taxon>Bacteria</taxon>
        <taxon>Bacillati</taxon>
        <taxon>Bacillota</taxon>
        <taxon>Bacilli</taxon>
        <taxon>Bacillales</taxon>
        <taxon>Paenibacillaceae</taxon>
        <taxon>Saccharibacillus</taxon>
    </lineage>
</organism>
<reference evidence="3" key="1">
    <citation type="journal article" date="2019" name="Int. J. Syst. Evol. Microbiol.">
        <title>The Global Catalogue of Microorganisms (GCM) 10K type strain sequencing project: providing services to taxonomists for standard genome sequencing and annotation.</title>
        <authorList>
            <consortium name="The Broad Institute Genomics Platform"/>
            <consortium name="The Broad Institute Genome Sequencing Center for Infectious Disease"/>
            <person name="Wu L."/>
            <person name="Ma J."/>
        </authorList>
    </citation>
    <scope>NUCLEOTIDE SEQUENCE [LARGE SCALE GENOMIC DNA]</scope>
    <source>
        <strain evidence="3">CCM 8702</strain>
    </source>
</reference>
<keyword evidence="1" id="KW-0472">Membrane</keyword>
<name>A0ABQ1ZXT7_9BACL</name>
<proteinExistence type="predicted"/>